<keyword evidence="1" id="KW-1133">Transmembrane helix</keyword>
<evidence type="ECO:0000256" key="1">
    <source>
        <dbReference type="SAM" id="Phobius"/>
    </source>
</evidence>
<gene>
    <name evidence="2" type="ORF">EL17_15075</name>
</gene>
<dbReference type="EMBL" id="JMIH01000023">
    <property type="protein sequence ID" value="KEO72941.1"/>
    <property type="molecule type" value="Genomic_DNA"/>
</dbReference>
<dbReference type="Proteomes" id="UP000027821">
    <property type="component" value="Unassembled WGS sequence"/>
</dbReference>
<keyword evidence="3" id="KW-1185">Reference proteome</keyword>
<dbReference type="eggNOG" id="ENOG5033MYI">
    <property type="taxonomic scope" value="Bacteria"/>
</dbReference>
<dbReference type="AlphaFoldDB" id="A0A074KSK4"/>
<reference evidence="2 3" key="1">
    <citation type="submission" date="2014-04" db="EMBL/GenBank/DDBJ databases">
        <title>Characterization and application of a salt tolerant electro-active bacterium.</title>
        <authorList>
            <person name="Yang L."/>
            <person name="Wei S."/>
            <person name="Tay Q.X.M."/>
        </authorList>
    </citation>
    <scope>NUCLEOTIDE SEQUENCE [LARGE SCALE GENOMIC DNA]</scope>
    <source>
        <strain evidence="2 3">LY1</strain>
    </source>
</reference>
<feature type="transmembrane region" description="Helical" evidence="1">
    <location>
        <begin position="126"/>
        <end position="146"/>
    </location>
</feature>
<organism evidence="2 3">
    <name type="scientific">Anditalea andensis</name>
    <dbReference type="NCBI Taxonomy" id="1048983"/>
    <lineage>
        <taxon>Bacteria</taxon>
        <taxon>Pseudomonadati</taxon>
        <taxon>Bacteroidota</taxon>
        <taxon>Cytophagia</taxon>
        <taxon>Cytophagales</taxon>
        <taxon>Cytophagaceae</taxon>
        <taxon>Anditalea</taxon>
    </lineage>
</organism>
<comment type="caution">
    <text evidence="2">The sequence shown here is derived from an EMBL/GenBank/DDBJ whole genome shotgun (WGS) entry which is preliminary data.</text>
</comment>
<keyword evidence="1" id="KW-0812">Transmembrane</keyword>
<feature type="transmembrane region" description="Helical" evidence="1">
    <location>
        <begin position="18"/>
        <end position="35"/>
    </location>
</feature>
<keyword evidence="1" id="KW-0472">Membrane</keyword>
<accession>A0A074KSK4</accession>
<dbReference type="RefSeq" id="WP_035076070.1">
    <property type="nucleotide sequence ID" value="NZ_JMIH01000023.1"/>
</dbReference>
<proteinExistence type="predicted"/>
<feature type="transmembrane region" description="Helical" evidence="1">
    <location>
        <begin position="47"/>
        <end position="67"/>
    </location>
</feature>
<name>A0A074KSK4_9BACT</name>
<evidence type="ECO:0000313" key="3">
    <source>
        <dbReference type="Proteomes" id="UP000027821"/>
    </source>
</evidence>
<sequence>MEEQREIQRQFRQQQEKFVYNLIALSVTAIGFSIYKTTGQPLKWIQLPLGTAILCWGLSIFCGLSLLKYVISTLYANNTYFDIIQGRNSEIGNHPQKIEAATSGVKQAMDINSNRASSYSKWQERLFYLGIVLFLVWHITEMYQVIPH</sequence>
<evidence type="ECO:0000313" key="2">
    <source>
        <dbReference type="EMBL" id="KEO72941.1"/>
    </source>
</evidence>
<protein>
    <submittedName>
        <fullName evidence="2">Uncharacterized protein</fullName>
    </submittedName>
</protein>
<dbReference type="OrthoDB" id="8898775at2"/>